<dbReference type="PANTHER" id="PTHR10815">
    <property type="entry name" value="METHYLATED-DNA--PROTEIN-CYSTEINE METHYLTRANSFERASE"/>
    <property type="match status" value="1"/>
</dbReference>
<proteinExistence type="predicted"/>
<keyword evidence="9" id="KW-1185">Reference proteome</keyword>
<dbReference type="KEGG" id="mbur:EQU24_17625"/>
<evidence type="ECO:0000256" key="5">
    <source>
        <dbReference type="ARBA" id="ARBA00023204"/>
    </source>
</evidence>
<dbReference type="GO" id="GO:0032259">
    <property type="term" value="P:methylation"/>
    <property type="evidence" value="ECO:0007669"/>
    <property type="project" value="UniProtKB-KW"/>
</dbReference>
<evidence type="ECO:0000256" key="1">
    <source>
        <dbReference type="ARBA" id="ARBA00001286"/>
    </source>
</evidence>
<dbReference type="AlphaFoldDB" id="A0A4P9UVV6"/>
<comment type="catalytic activity">
    <reaction evidence="6">
        <text>a 6-O-methyl-2'-deoxyguanosine in DNA + L-cysteinyl-[protein] = S-methyl-L-cysteinyl-[protein] + a 2'-deoxyguanosine in DNA</text>
        <dbReference type="Rhea" id="RHEA:24000"/>
        <dbReference type="Rhea" id="RHEA-COMP:10131"/>
        <dbReference type="Rhea" id="RHEA-COMP:10132"/>
        <dbReference type="Rhea" id="RHEA-COMP:11367"/>
        <dbReference type="Rhea" id="RHEA-COMP:11368"/>
        <dbReference type="ChEBI" id="CHEBI:29950"/>
        <dbReference type="ChEBI" id="CHEBI:82612"/>
        <dbReference type="ChEBI" id="CHEBI:85445"/>
        <dbReference type="ChEBI" id="CHEBI:85448"/>
        <dbReference type="EC" id="2.1.1.63"/>
    </reaction>
</comment>
<dbReference type="GO" id="GO:0003908">
    <property type="term" value="F:methylated-DNA-[protein]-cysteine S-methyltransferase activity"/>
    <property type="evidence" value="ECO:0007669"/>
    <property type="project" value="UniProtKB-EC"/>
</dbReference>
<dbReference type="EMBL" id="CP035467">
    <property type="protein sequence ID" value="QCW83856.1"/>
    <property type="molecule type" value="Genomic_DNA"/>
</dbReference>
<sequence length="169" mass="18530">MPFIVHWVSECQGAKNIRILQTPAGKLSVQRCGEVICGIDWLPGGPVMVSSLDNDDKQSFDPVENYWREPNAIVELKLLRRGSPFVQTVQDALLRIPFGTTLTYKDLAKVLDSAPRAVGGACRRNDYPLIVPCHRVVSVTGPGGYSGQTQGESMAVKLQLLAFEASFNQ</sequence>
<dbReference type="EC" id="2.1.1.63" evidence="8"/>
<keyword evidence="5" id="KW-0234">DNA repair</keyword>
<protein>
    <submittedName>
        <fullName evidence="8">Methylated-DNA--[protein]-cysteine S-methyltransferase</fullName>
        <ecNumber evidence="8">2.1.1.63</ecNumber>
    </submittedName>
</protein>
<accession>A0A4P9UVV6</accession>
<dbReference type="InterPro" id="IPR036217">
    <property type="entry name" value="MethylDNA_cys_MeTrfase_DNAb"/>
</dbReference>
<gene>
    <name evidence="8" type="ORF">EQU24_17625</name>
</gene>
<keyword evidence="4" id="KW-0227">DNA damage</keyword>
<feature type="domain" description="Methylated-DNA-[protein]-cysteine S-methyltransferase DNA binding" evidence="7">
    <location>
        <begin position="84"/>
        <end position="165"/>
    </location>
</feature>
<evidence type="ECO:0000313" key="9">
    <source>
        <dbReference type="Proteomes" id="UP000305881"/>
    </source>
</evidence>
<evidence type="ECO:0000256" key="2">
    <source>
        <dbReference type="ARBA" id="ARBA00022603"/>
    </source>
</evidence>
<dbReference type="RefSeq" id="WP_014147259.1">
    <property type="nucleotide sequence ID" value="NZ_CP035467.1"/>
</dbReference>
<keyword evidence="3 8" id="KW-0808">Transferase</keyword>
<dbReference type="STRING" id="675511.GCA_000341735_03929"/>
<dbReference type="Proteomes" id="UP000305881">
    <property type="component" value="Chromosome"/>
</dbReference>
<evidence type="ECO:0000256" key="3">
    <source>
        <dbReference type="ARBA" id="ARBA00022679"/>
    </source>
</evidence>
<evidence type="ECO:0000256" key="4">
    <source>
        <dbReference type="ARBA" id="ARBA00022763"/>
    </source>
</evidence>
<dbReference type="InterPro" id="IPR014048">
    <property type="entry name" value="MethylDNA_cys_MeTrfase_DNA-bd"/>
</dbReference>
<reference evidence="9" key="1">
    <citation type="journal article" date="2019" name="J. Bacteriol.">
        <title>A Mutagenic Screen Identifies a TonB-Dependent Receptor Required for the Lanthanide Metal Switch in the Type I Methanotroph 'Methylotuvimicrobium buryatense' 5GB1C.</title>
        <authorList>
            <person name="Groom J.D."/>
            <person name="Ford S.M."/>
            <person name="Pesesky M.W."/>
            <person name="Lidstrom M.E."/>
        </authorList>
    </citation>
    <scope>NUCLEOTIDE SEQUENCE [LARGE SCALE GENOMIC DNA]</scope>
    <source>
        <strain evidence="9">5GB1C</strain>
    </source>
</reference>
<keyword evidence="2 8" id="KW-0489">Methyltransferase</keyword>
<dbReference type="OrthoDB" id="9802228at2"/>
<dbReference type="CDD" id="cd06445">
    <property type="entry name" value="ATase"/>
    <property type="match status" value="1"/>
</dbReference>
<dbReference type="PROSITE" id="PS00374">
    <property type="entry name" value="MGMT"/>
    <property type="match status" value="1"/>
</dbReference>
<comment type="catalytic activity">
    <reaction evidence="1">
        <text>a 4-O-methyl-thymidine in DNA + L-cysteinyl-[protein] = a thymidine in DNA + S-methyl-L-cysteinyl-[protein]</text>
        <dbReference type="Rhea" id="RHEA:53428"/>
        <dbReference type="Rhea" id="RHEA-COMP:10131"/>
        <dbReference type="Rhea" id="RHEA-COMP:10132"/>
        <dbReference type="Rhea" id="RHEA-COMP:13555"/>
        <dbReference type="Rhea" id="RHEA-COMP:13556"/>
        <dbReference type="ChEBI" id="CHEBI:29950"/>
        <dbReference type="ChEBI" id="CHEBI:82612"/>
        <dbReference type="ChEBI" id="CHEBI:137386"/>
        <dbReference type="ChEBI" id="CHEBI:137387"/>
        <dbReference type="EC" id="2.1.1.63"/>
    </reaction>
</comment>
<dbReference type="NCBIfam" id="TIGR00589">
    <property type="entry name" value="ogt"/>
    <property type="match status" value="1"/>
</dbReference>
<name>A0A4P9UVV6_METBY</name>
<dbReference type="SUPFAM" id="SSF46767">
    <property type="entry name" value="Methylated DNA-protein cysteine methyltransferase, C-terminal domain"/>
    <property type="match status" value="1"/>
</dbReference>
<dbReference type="Pfam" id="PF01035">
    <property type="entry name" value="DNA_binding_1"/>
    <property type="match status" value="1"/>
</dbReference>
<dbReference type="PANTHER" id="PTHR10815:SF13">
    <property type="entry name" value="METHYLATED-DNA--PROTEIN-CYSTEINE METHYLTRANSFERASE"/>
    <property type="match status" value="1"/>
</dbReference>
<organism evidence="8 9">
    <name type="scientific">Methylotuvimicrobium buryatense</name>
    <name type="common">Methylomicrobium buryatense</name>
    <dbReference type="NCBI Taxonomy" id="95641"/>
    <lineage>
        <taxon>Bacteria</taxon>
        <taxon>Pseudomonadati</taxon>
        <taxon>Pseudomonadota</taxon>
        <taxon>Gammaproteobacteria</taxon>
        <taxon>Methylococcales</taxon>
        <taxon>Methylococcaceae</taxon>
        <taxon>Methylotuvimicrobium</taxon>
    </lineage>
</organism>
<dbReference type="GO" id="GO:0006281">
    <property type="term" value="P:DNA repair"/>
    <property type="evidence" value="ECO:0007669"/>
    <property type="project" value="UniProtKB-KW"/>
</dbReference>
<dbReference type="InterPro" id="IPR036388">
    <property type="entry name" value="WH-like_DNA-bd_sf"/>
</dbReference>
<evidence type="ECO:0000256" key="6">
    <source>
        <dbReference type="ARBA" id="ARBA00049348"/>
    </source>
</evidence>
<dbReference type="InterPro" id="IPR001497">
    <property type="entry name" value="MethylDNA_cys_MeTrfase_AS"/>
</dbReference>
<dbReference type="Gene3D" id="1.10.10.10">
    <property type="entry name" value="Winged helix-like DNA-binding domain superfamily/Winged helix DNA-binding domain"/>
    <property type="match status" value="1"/>
</dbReference>
<evidence type="ECO:0000259" key="7">
    <source>
        <dbReference type="Pfam" id="PF01035"/>
    </source>
</evidence>
<evidence type="ECO:0000313" key="8">
    <source>
        <dbReference type="EMBL" id="QCW83856.1"/>
    </source>
</evidence>